<dbReference type="Pfam" id="PF01243">
    <property type="entry name" value="PNPOx_N"/>
    <property type="match status" value="1"/>
</dbReference>
<dbReference type="InterPro" id="IPR011576">
    <property type="entry name" value="Pyridox_Oxase_N"/>
</dbReference>
<dbReference type="EMBL" id="BAAANJ010000001">
    <property type="protein sequence ID" value="GAA1799838.1"/>
    <property type="molecule type" value="Genomic_DNA"/>
</dbReference>
<accession>A0ABP4Y0G4</accession>
<name>A0ABP4Y0G4_9MICO</name>
<comment type="caution">
    <text evidence="3">The sequence shown here is derived from an EMBL/GenBank/DDBJ whole genome shotgun (WGS) entry which is preliminary data.</text>
</comment>
<dbReference type="Gene3D" id="2.30.110.10">
    <property type="entry name" value="Electron Transport, Fmn-binding Protein, Chain A"/>
    <property type="match status" value="1"/>
</dbReference>
<dbReference type="InterPro" id="IPR019920">
    <property type="entry name" value="F420-binding_dom_put"/>
</dbReference>
<dbReference type="Proteomes" id="UP001500002">
    <property type="component" value="Unassembled WGS sequence"/>
</dbReference>
<proteinExistence type="predicted"/>
<dbReference type="PANTHER" id="PTHR35176:SF6">
    <property type="entry name" value="HEME OXYGENASE HI_0854-RELATED"/>
    <property type="match status" value="1"/>
</dbReference>
<reference evidence="4" key="1">
    <citation type="journal article" date="2019" name="Int. J. Syst. Evol. Microbiol.">
        <title>The Global Catalogue of Microorganisms (GCM) 10K type strain sequencing project: providing services to taxonomists for standard genome sequencing and annotation.</title>
        <authorList>
            <consortium name="The Broad Institute Genomics Platform"/>
            <consortium name="The Broad Institute Genome Sequencing Center for Infectious Disease"/>
            <person name="Wu L."/>
            <person name="Ma J."/>
        </authorList>
    </citation>
    <scope>NUCLEOTIDE SEQUENCE [LARGE SCALE GENOMIC DNA]</scope>
    <source>
        <strain evidence="4">JCM 14322</strain>
    </source>
</reference>
<dbReference type="NCBIfam" id="TIGR03618">
    <property type="entry name" value="Rv1155_F420"/>
    <property type="match status" value="1"/>
</dbReference>
<evidence type="ECO:0000313" key="3">
    <source>
        <dbReference type="EMBL" id="GAA1799838.1"/>
    </source>
</evidence>
<sequence>MTTNAGPVPLTESEASTLLTAQQFGVLATLKRDGQPHLTTMLFIWDPAERVARFSTTSDRLKAKHLRHDPRATLHVSGDDHWSYAAVEGRAEVSPPTTEPGDATGLELLSMVPAAARPEDPSSFLADAVTEGRVVLRLHADRVGGTRLSFGD</sequence>
<keyword evidence="4" id="KW-1185">Reference proteome</keyword>
<organism evidence="3 4">
    <name type="scientific">Agromyces neolithicus</name>
    <dbReference type="NCBI Taxonomy" id="269420"/>
    <lineage>
        <taxon>Bacteria</taxon>
        <taxon>Bacillati</taxon>
        <taxon>Actinomycetota</taxon>
        <taxon>Actinomycetes</taxon>
        <taxon>Micrococcales</taxon>
        <taxon>Microbacteriaceae</taxon>
        <taxon>Agromyces</taxon>
    </lineage>
</organism>
<feature type="domain" description="Pyridoxamine 5'-phosphate oxidase N-terminal" evidence="2">
    <location>
        <begin position="13"/>
        <end position="103"/>
    </location>
</feature>
<evidence type="ECO:0000313" key="4">
    <source>
        <dbReference type="Proteomes" id="UP001500002"/>
    </source>
</evidence>
<evidence type="ECO:0000256" key="1">
    <source>
        <dbReference type="ARBA" id="ARBA00023002"/>
    </source>
</evidence>
<keyword evidence="1" id="KW-0560">Oxidoreductase</keyword>
<dbReference type="SUPFAM" id="SSF50475">
    <property type="entry name" value="FMN-binding split barrel"/>
    <property type="match status" value="1"/>
</dbReference>
<dbReference type="InterPro" id="IPR012349">
    <property type="entry name" value="Split_barrel_FMN-bd"/>
</dbReference>
<dbReference type="PANTHER" id="PTHR35176">
    <property type="entry name" value="HEME OXYGENASE HI_0854-RELATED"/>
    <property type="match status" value="1"/>
</dbReference>
<evidence type="ECO:0000259" key="2">
    <source>
        <dbReference type="Pfam" id="PF01243"/>
    </source>
</evidence>
<dbReference type="RefSeq" id="WP_344292972.1">
    <property type="nucleotide sequence ID" value="NZ_BAAANJ010000001.1"/>
</dbReference>
<protein>
    <submittedName>
        <fullName evidence="3">TIGR03618 family F420-dependent PPOX class oxidoreductase</fullName>
    </submittedName>
</protein>
<dbReference type="InterPro" id="IPR052019">
    <property type="entry name" value="F420H2_bilvrd_red/Heme_oxyg"/>
</dbReference>
<gene>
    <name evidence="3" type="ORF">GCM10009749_04580</name>
</gene>